<dbReference type="InterPro" id="IPR001647">
    <property type="entry name" value="HTH_TetR"/>
</dbReference>
<dbReference type="SUPFAM" id="SSF46689">
    <property type="entry name" value="Homeodomain-like"/>
    <property type="match status" value="1"/>
</dbReference>
<feature type="DNA-binding region" description="H-T-H motif" evidence="4">
    <location>
        <begin position="47"/>
        <end position="66"/>
    </location>
</feature>
<dbReference type="Proteomes" id="UP000241447">
    <property type="component" value="Chromosome"/>
</dbReference>
<dbReference type="KEGG" id="cbak:DA792_18355"/>
<proteinExistence type="predicted"/>
<dbReference type="GO" id="GO:0000976">
    <property type="term" value="F:transcription cis-regulatory region binding"/>
    <property type="evidence" value="ECO:0007669"/>
    <property type="project" value="TreeGrafter"/>
</dbReference>
<dbReference type="PANTHER" id="PTHR30055">
    <property type="entry name" value="HTH-TYPE TRANSCRIPTIONAL REGULATOR RUTR"/>
    <property type="match status" value="1"/>
</dbReference>
<dbReference type="PROSITE" id="PS50977">
    <property type="entry name" value="HTH_TETR_2"/>
    <property type="match status" value="1"/>
</dbReference>
<feature type="domain" description="HTH tetR-type" evidence="5">
    <location>
        <begin position="24"/>
        <end position="84"/>
    </location>
</feature>
<keyword evidence="2 4" id="KW-0238">DNA-binding</keyword>
<dbReference type="PRINTS" id="PR00455">
    <property type="entry name" value="HTHTETR"/>
</dbReference>
<evidence type="ECO:0000256" key="3">
    <source>
        <dbReference type="ARBA" id="ARBA00023163"/>
    </source>
</evidence>
<sequence>MTEDVNSDADTVDYRTRIGQERRQRTYDRLVEAGTMVFADQGVNGTVIDHVVRRAGVSRGTFYNYFDTIDDVLVAAKRALAREIVSLIFHAIDEELPPAERLAYGVKAFVELARAHPLFLEFTARIGRHAYGFGQVLDEVAPCFVRDSMMAGDFCPMPEAMVTDILEVGTLALMRRIVAGEDVDVPAFVAAILRMLGVAPEEATRIAALPVVCPVVPKDALLAQSNAAWTKSH</sequence>
<dbReference type="RefSeq" id="WP_107721841.1">
    <property type="nucleotide sequence ID" value="NZ_CP028475.1"/>
</dbReference>
<accession>A0A2R4M6Q9</accession>
<dbReference type="InterPro" id="IPR009057">
    <property type="entry name" value="Homeodomain-like_sf"/>
</dbReference>
<keyword evidence="1" id="KW-0805">Transcription regulation</keyword>
<dbReference type="InterPro" id="IPR050109">
    <property type="entry name" value="HTH-type_TetR-like_transc_reg"/>
</dbReference>
<dbReference type="EMBL" id="CP028475">
    <property type="protein sequence ID" value="AVW92808.1"/>
    <property type="molecule type" value="Genomic_DNA"/>
</dbReference>
<protein>
    <recommendedName>
        <fullName evidence="5">HTH tetR-type domain-containing protein</fullName>
    </recommendedName>
</protein>
<dbReference type="GO" id="GO:0003700">
    <property type="term" value="F:DNA-binding transcription factor activity"/>
    <property type="evidence" value="ECO:0007669"/>
    <property type="project" value="TreeGrafter"/>
</dbReference>
<gene>
    <name evidence="6" type="ORF">DA792_18355</name>
</gene>
<dbReference type="AlphaFoldDB" id="A0A2R4M6Q9"/>
<dbReference type="PANTHER" id="PTHR30055:SF234">
    <property type="entry name" value="HTH-TYPE TRANSCRIPTIONAL REGULATOR BETI"/>
    <property type="match status" value="1"/>
</dbReference>
<evidence type="ECO:0000313" key="7">
    <source>
        <dbReference type="Proteomes" id="UP000241447"/>
    </source>
</evidence>
<evidence type="ECO:0000256" key="2">
    <source>
        <dbReference type="ARBA" id="ARBA00023125"/>
    </source>
</evidence>
<dbReference type="Pfam" id="PF00440">
    <property type="entry name" value="TetR_N"/>
    <property type="match status" value="1"/>
</dbReference>
<keyword evidence="3" id="KW-0804">Transcription</keyword>
<evidence type="ECO:0000256" key="4">
    <source>
        <dbReference type="PROSITE-ProRule" id="PRU00335"/>
    </source>
</evidence>
<dbReference type="OrthoDB" id="9808189at2"/>
<evidence type="ECO:0000256" key="1">
    <source>
        <dbReference type="ARBA" id="ARBA00023015"/>
    </source>
</evidence>
<organism evidence="6 7">
    <name type="scientific">Celeribacter baekdonensis</name>
    <dbReference type="NCBI Taxonomy" id="875171"/>
    <lineage>
        <taxon>Bacteria</taxon>
        <taxon>Pseudomonadati</taxon>
        <taxon>Pseudomonadota</taxon>
        <taxon>Alphaproteobacteria</taxon>
        <taxon>Rhodobacterales</taxon>
        <taxon>Roseobacteraceae</taxon>
        <taxon>Celeribacter</taxon>
    </lineage>
</organism>
<reference evidence="6 7" key="1">
    <citation type="submission" date="2018-03" db="EMBL/GenBank/DDBJ databases">
        <title>The Complete Genome of Celeribacter baekdonensis strain LH4, a Thiosulfate-Oxidizing Alphaproteobacterium Isolated from Gulf of Mexico Continental Slope Sediments.</title>
        <authorList>
            <person name="Flood B.E."/>
            <person name="Bailey J.V."/>
            <person name="Leprich D."/>
        </authorList>
    </citation>
    <scope>NUCLEOTIDE SEQUENCE [LARGE SCALE GENOMIC DNA]</scope>
    <source>
        <strain evidence="6 7">LH4</strain>
    </source>
</reference>
<name>A0A2R4M6Q9_9RHOB</name>
<dbReference type="Gene3D" id="1.10.357.10">
    <property type="entry name" value="Tetracycline Repressor, domain 2"/>
    <property type="match status" value="1"/>
</dbReference>
<evidence type="ECO:0000313" key="6">
    <source>
        <dbReference type="EMBL" id="AVW92808.1"/>
    </source>
</evidence>
<evidence type="ECO:0000259" key="5">
    <source>
        <dbReference type="PROSITE" id="PS50977"/>
    </source>
</evidence>